<reference evidence="1 2" key="1">
    <citation type="submission" date="2023-08" db="EMBL/GenBank/DDBJ databases">
        <title>Pseudoalteromonas haloplanktis LL1 genome.</title>
        <authorList>
            <person name="Wu S."/>
        </authorList>
    </citation>
    <scope>NUCLEOTIDE SEQUENCE [LARGE SCALE GENOMIC DNA]</scope>
    <source>
        <strain evidence="1 2">LL1</strain>
    </source>
</reference>
<dbReference type="EMBL" id="JAVIFY010000012">
    <property type="protein sequence ID" value="MDQ9093048.1"/>
    <property type="molecule type" value="Genomic_DNA"/>
</dbReference>
<gene>
    <name evidence="1" type="ORF">RC083_15815</name>
</gene>
<evidence type="ECO:0000313" key="2">
    <source>
        <dbReference type="Proteomes" id="UP001226574"/>
    </source>
</evidence>
<evidence type="ECO:0008006" key="3">
    <source>
        <dbReference type="Google" id="ProtNLM"/>
    </source>
</evidence>
<accession>A0ABU1BEX7</accession>
<name>A0ABU1BEX7_PSEHA</name>
<dbReference type="Proteomes" id="UP001226574">
    <property type="component" value="Unassembled WGS sequence"/>
</dbReference>
<organism evidence="1 2">
    <name type="scientific">Pseudoalteromonas haloplanktis</name>
    <name type="common">Alteromonas haloplanktis</name>
    <dbReference type="NCBI Taxonomy" id="228"/>
    <lineage>
        <taxon>Bacteria</taxon>
        <taxon>Pseudomonadati</taxon>
        <taxon>Pseudomonadota</taxon>
        <taxon>Gammaproteobacteria</taxon>
        <taxon>Alteromonadales</taxon>
        <taxon>Pseudoalteromonadaceae</taxon>
        <taxon>Pseudoalteromonas</taxon>
    </lineage>
</organism>
<dbReference type="RefSeq" id="WP_232321866.1">
    <property type="nucleotide sequence ID" value="NZ_JAVIFY010000012.1"/>
</dbReference>
<sequence>MICCAICGFISWQWYSKSHPEHGVFILDSEQCRFENDTIKINGHISNKSRAYQRSVWLYIEGFTSSHWLIINASGVDKQSFVRLKRATLAARRECGESK</sequence>
<proteinExistence type="predicted"/>
<protein>
    <recommendedName>
        <fullName evidence="3">Orphan protein</fullName>
    </recommendedName>
</protein>
<evidence type="ECO:0000313" key="1">
    <source>
        <dbReference type="EMBL" id="MDQ9093048.1"/>
    </source>
</evidence>
<keyword evidence="2" id="KW-1185">Reference proteome</keyword>
<comment type="caution">
    <text evidence="1">The sequence shown here is derived from an EMBL/GenBank/DDBJ whole genome shotgun (WGS) entry which is preliminary data.</text>
</comment>